<organism evidence="1 2">
    <name type="scientific">Pseudofulvimonas gallinarii</name>
    <dbReference type="NCBI Taxonomy" id="634155"/>
    <lineage>
        <taxon>Bacteria</taxon>
        <taxon>Pseudomonadati</taxon>
        <taxon>Pseudomonadota</taxon>
        <taxon>Gammaproteobacteria</taxon>
        <taxon>Lysobacterales</taxon>
        <taxon>Rhodanobacteraceae</taxon>
        <taxon>Pseudofulvimonas</taxon>
    </lineage>
</organism>
<name>A0A4S3KTI5_9GAMM</name>
<evidence type="ECO:0000313" key="2">
    <source>
        <dbReference type="Proteomes" id="UP000294599"/>
    </source>
</evidence>
<dbReference type="AlphaFoldDB" id="A0A4S3KTI5"/>
<accession>A0A4S3KTI5</accession>
<comment type="caution">
    <text evidence="1">The sequence shown here is derived from an EMBL/GenBank/DDBJ whole genome shotgun (WGS) entry which is preliminary data.</text>
</comment>
<dbReference type="InterPro" id="IPR052705">
    <property type="entry name" value="Gliding_Motility_GTPase"/>
</dbReference>
<sequence>MHTQASGGFVALNRAAGLSHTLKRAPVEVREIRPAPARSKQVVVSVSALAQRDRTKLRCATVLAQSRLLHAWRISDVDDESHCRIVPPRENSSDGYIELVNAAGNRTVVELDWPLTEESVTRALNQAGSHVVVADSQAINPRKSWVASLLGRASQQPRRAVEQAAPDRGRVSGFLERFGLRKEKAPFNVLFVGPPASGKTTAILTASTIPARTTEASATDDVATMKARTTISIDYGECPLGDLNMRMFGTPGQLRFAHMIENTRKSADAAILLMDMSSPDPLGDIVQYLDYLEGFGDSRGRPLIVGLTHIDEGRVPKNFHAALTALLGKRAPVVPLDPRNRGSVLRALTAVSGLSTRAVATA</sequence>
<dbReference type="Proteomes" id="UP000294599">
    <property type="component" value="Unassembled WGS sequence"/>
</dbReference>
<dbReference type="PANTHER" id="PTHR42708:SF1">
    <property type="entry name" value="GLIDING MOTILITY PROTEIN MGLA"/>
    <property type="match status" value="1"/>
</dbReference>
<dbReference type="InterPro" id="IPR027417">
    <property type="entry name" value="P-loop_NTPase"/>
</dbReference>
<dbReference type="SUPFAM" id="SSF52540">
    <property type="entry name" value="P-loop containing nucleoside triphosphate hydrolases"/>
    <property type="match status" value="1"/>
</dbReference>
<reference evidence="1 2" key="1">
    <citation type="submission" date="2019-03" db="EMBL/GenBank/DDBJ databases">
        <title>Genomic Encyclopedia of Type Strains, Phase IV (KMG-IV): sequencing the most valuable type-strain genomes for metagenomic binning, comparative biology and taxonomic classification.</title>
        <authorList>
            <person name="Goeker M."/>
        </authorList>
    </citation>
    <scope>NUCLEOTIDE SEQUENCE [LARGE SCALE GENOMIC DNA]</scope>
    <source>
        <strain evidence="1 2">DSM 21944</strain>
    </source>
</reference>
<gene>
    <name evidence="1" type="ORF">EDC25_1312</name>
</gene>
<proteinExistence type="predicted"/>
<keyword evidence="1" id="KW-0675">Receptor</keyword>
<protein>
    <submittedName>
        <fullName evidence="1">Signal recognition particle receptor subunit beta</fullName>
    </submittedName>
</protein>
<dbReference type="PANTHER" id="PTHR42708">
    <property type="entry name" value="ATP/GTP-BINDING PROTEIN-RELATED"/>
    <property type="match status" value="1"/>
</dbReference>
<evidence type="ECO:0000313" key="1">
    <source>
        <dbReference type="EMBL" id="TCS92857.1"/>
    </source>
</evidence>
<keyword evidence="2" id="KW-1185">Reference proteome</keyword>
<dbReference type="EMBL" id="SMAF01000031">
    <property type="protein sequence ID" value="TCS92857.1"/>
    <property type="molecule type" value="Genomic_DNA"/>
</dbReference>
<dbReference type="Gene3D" id="3.40.50.300">
    <property type="entry name" value="P-loop containing nucleotide triphosphate hydrolases"/>
    <property type="match status" value="1"/>
</dbReference>
<dbReference type="CDD" id="cd00882">
    <property type="entry name" value="Ras_like_GTPase"/>
    <property type="match status" value="1"/>
</dbReference>
<dbReference type="RefSeq" id="WP_123521578.1">
    <property type="nucleotide sequence ID" value="NZ_JBHMFH010000001.1"/>
</dbReference>